<dbReference type="OMA" id="MTWTEPP"/>
<feature type="region of interest" description="Disordered" evidence="1">
    <location>
        <begin position="1"/>
        <end position="33"/>
    </location>
</feature>
<accession>A0A067BV41</accession>
<dbReference type="Proteomes" id="UP000030745">
    <property type="component" value="Unassembled WGS sequence"/>
</dbReference>
<evidence type="ECO:0000256" key="1">
    <source>
        <dbReference type="SAM" id="MobiDB-lite"/>
    </source>
</evidence>
<reference evidence="2 3" key="1">
    <citation type="journal article" date="2013" name="PLoS Genet.">
        <title>Distinctive expansion of potential virulence genes in the genome of the oomycete fish pathogen Saprolegnia parasitica.</title>
        <authorList>
            <person name="Jiang R.H."/>
            <person name="de Bruijn I."/>
            <person name="Haas B.J."/>
            <person name="Belmonte R."/>
            <person name="Lobach L."/>
            <person name="Christie J."/>
            <person name="van den Ackerveken G."/>
            <person name="Bottin A."/>
            <person name="Bulone V."/>
            <person name="Diaz-Moreno S.M."/>
            <person name="Dumas B."/>
            <person name="Fan L."/>
            <person name="Gaulin E."/>
            <person name="Govers F."/>
            <person name="Grenville-Briggs L.J."/>
            <person name="Horner N.R."/>
            <person name="Levin J.Z."/>
            <person name="Mammella M."/>
            <person name="Meijer H.J."/>
            <person name="Morris P."/>
            <person name="Nusbaum C."/>
            <person name="Oome S."/>
            <person name="Phillips A.J."/>
            <person name="van Rooyen D."/>
            <person name="Rzeszutek E."/>
            <person name="Saraiva M."/>
            <person name="Secombes C.J."/>
            <person name="Seidl M.F."/>
            <person name="Snel B."/>
            <person name="Stassen J.H."/>
            <person name="Sykes S."/>
            <person name="Tripathy S."/>
            <person name="van den Berg H."/>
            <person name="Vega-Arreguin J.C."/>
            <person name="Wawra S."/>
            <person name="Young S.K."/>
            <person name="Zeng Q."/>
            <person name="Dieguez-Uribeondo J."/>
            <person name="Russ C."/>
            <person name="Tyler B.M."/>
            <person name="van West P."/>
        </authorList>
    </citation>
    <scope>NUCLEOTIDE SEQUENCE [LARGE SCALE GENOMIC DNA]</scope>
    <source>
        <strain evidence="2 3">CBS 223.65</strain>
    </source>
</reference>
<evidence type="ECO:0000313" key="2">
    <source>
        <dbReference type="EMBL" id="KDO22404.1"/>
    </source>
</evidence>
<protein>
    <submittedName>
        <fullName evidence="2">Uncharacterized protein</fullName>
    </submittedName>
</protein>
<keyword evidence="3" id="KW-1185">Reference proteome</keyword>
<gene>
    <name evidence="2" type="ORF">SPRG_11356</name>
</gene>
<name>A0A067BV41_SAPPC</name>
<feature type="compositionally biased region" description="Basic residues" evidence="1">
    <location>
        <begin position="292"/>
        <end position="301"/>
    </location>
</feature>
<dbReference type="GeneID" id="24133400"/>
<dbReference type="KEGG" id="spar:SPRG_11356"/>
<dbReference type="RefSeq" id="XP_012206927.1">
    <property type="nucleotide sequence ID" value="XM_012351537.1"/>
</dbReference>
<sequence>MFSLDVKRMQEKRQRHDAQLQKKLADESPTTKEKRVHRLYGKSTADMYAGYQERVQEFVQQTPAYWTTDYGIHAKTMTNPLIWPRDTAKEIQTPYIDAGHYEARGRQYKGGGEKVALSTAPVTTSPFRTPTAVFQHDTYANPIESPFRLRLKPKEIQAPLRYNTVMRNPASTELESDTFDMTWTEPPVFPAWRDRSPTKWVAGDFDLTFASTTTKTAAHQGIGCVPHGATLDSTEPYSPTTPIVPAVPTPFTSRATTAPVPAQRLYLNSLLTAEGSASVIQATKSPTAPARRAAKHKTSTK</sequence>
<dbReference type="OrthoDB" id="73102at2759"/>
<dbReference type="VEuPathDB" id="FungiDB:SPRG_11356"/>
<dbReference type="EMBL" id="KK583269">
    <property type="protein sequence ID" value="KDO22404.1"/>
    <property type="molecule type" value="Genomic_DNA"/>
</dbReference>
<proteinExistence type="predicted"/>
<organism evidence="2 3">
    <name type="scientific">Saprolegnia parasitica (strain CBS 223.65)</name>
    <dbReference type="NCBI Taxonomy" id="695850"/>
    <lineage>
        <taxon>Eukaryota</taxon>
        <taxon>Sar</taxon>
        <taxon>Stramenopiles</taxon>
        <taxon>Oomycota</taxon>
        <taxon>Saprolegniomycetes</taxon>
        <taxon>Saprolegniales</taxon>
        <taxon>Saprolegniaceae</taxon>
        <taxon>Saprolegnia</taxon>
    </lineage>
</organism>
<dbReference type="AlphaFoldDB" id="A0A067BV41"/>
<feature type="region of interest" description="Disordered" evidence="1">
    <location>
        <begin position="280"/>
        <end position="301"/>
    </location>
</feature>
<evidence type="ECO:0000313" key="3">
    <source>
        <dbReference type="Proteomes" id="UP000030745"/>
    </source>
</evidence>